<keyword evidence="2" id="KW-0812">Transmembrane</keyword>
<keyword evidence="4" id="KW-1185">Reference proteome</keyword>
<dbReference type="EMBL" id="JATAAI010000005">
    <property type="protein sequence ID" value="KAK1745805.1"/>
    <property type="molecule type" value="Genomic_DNA"/>
</dbReference>
<sequence>MADEDNKRKKKRKSGKKKSSSRRSNTEEENAGLVMTGEAEYVPDGGDGGAVVVVDQEPFNGEDMSPAPVPEPEAMTADVGGGDEEGQQNGFTEDGLAVAMAVDAGEEDDYVYAAIEYDPDAKPPLHRNRRFRVYTCLAIVLVAAAVAVTVIYVTKGAKGVDEQFTDINVATLPTLEPTPSPLTNREQSGIIEQIEAGVLQRGAVFANMTVDDPRKMALEWILHYDQMQLNSDDVNLYQRYVLALLAFSLDSLAWYYCGNHRMVNANETVDFVQEDCDVLASTGVLESHKVWLSSADECEWYGAKCSSTDGVLRGLEMMGNDLIGELPPEISQLRFLQYIAFNGNCLYGNIPPEMGTMPNLLSLELQGNGLSGAIPEELNNADKLQLLNGAMQYQYPYQCAASDGRIVNTIFAKGNPENGYNWGLMGSTLGDNVNKWKSMKGLHLFDNSITGTISPSVGDLKYLVFLRVHNNAIQGLIPNEIVKLNKLREVYLFQNGVFGDFPPDIGLMEDLEDLRVHENEMWGFLPDTFWKLTKMKKLWLQDTLECEQDEADEWKCMRSRDKGFQGSISPEVGNMKKLSQLLLNNNPLTGTLPAELGNCKELSRLHIHQTFIEGVVPTEICLLRDEELFDHTGQIGVFYADCRPNNKTEDPYISCDCCSDCCDHTHGVCVADD</sequence>
<dbReference type="PANTHER" id="PTHR46662:SF104">
    <property type="entry name" value="GPI-ANCHORED ADHESIN-LIKE PROTEIN PGA55-RELATED"/>
    <property type="match status" value="1"/>
</dbReference>
<dbReference type="Proteomes" id="UP001224775">
    <property type="component" value="Unassembled WGS sequence"/>
</dbReference>
<keyword evidence="2" id="KW-1133">Transmembrane helix</keyword>
<keyword evidence="2" id="KW-0472">Membrane</keyword>
<accession>A0AAD8YIP5</accession>
<evidence type="ECO:0000256" key="1">
    <source>
        <dbReference type="SAM" id="MobiDB-lite"/>
    </source>
</evidence>
<dbReference type="InterPro" id="IPR001611">
    <property type="entry name" value="Leu-rich_rpt"/>
</dbReference>
<dbReference type="SUPFAM" id="SSF52058">
    <property type="entry name" value="L domain-like"/>
    <property type="match status" value="2"/>
</dbReference>
<organism evidence="3 4">
    <name type="scientific">Skeletonema marinoi</name>
    <dbReference type="NCBI Taxonomy" id="267567"/>
    <lineage>
        <taxon>Eukaryota</taxon>
        <taxon>Sar</taxon>
        <taxon>Stramenopiles</taxon>
        <taxon>Ochrophyta</taxon>
        <taxon>Bacillariophyta</taxon>
        <taxon>Coscinodiscophyceae</taxon>
        <taxon>Thalassiosirophycidae</taxon>
        <taxon>Thalassiosirales</taxon>
        <taxon>Skeletonemataceae</taxon>
        <taxon>Skeletonema</taxon>
        <taxon>Skeletonema marinoi-dohrnii complex</taxon>
    </lineage>
</organism>
<dbReference type="Pfam" id="PF00560">
    <property type="entry name" value="LRR_1"/>
    <property type="match status" value="2"/>
</dbReference>
<gene>
    <name evidence="3" type="ORF">QTG54_003729</name>
</gene>
<feature type="region of interest" description="Disordered" evidence="1">
    <location>
        <begin position="1"/>
        <end position="80"/>
    </location>
</feature>
<dbReference type="InterPro" id="IPR032675">
    <property type="entry name" value="LRR_dom_sf"/>
</dbReference>
<feature type="compositionally biased region" description="Basic residues" evidence="1">
    <location>
        <begin position="8"/>
        <end position="21"/>
    </location>
</feature>
<evidence type="ECO:0000313" key="3">
    <source>
        <dbReference type="EMBL" id="KAK1745805.1"/>
    </source>
</evidence>
<dbReference type="PANTHER" id="PTHR46662">
    <property type="entry name" value="DI-GLUCOSE BINDING PROTEIN WITH LEUCINE-RICH REPEAT DOMAIN-CONTAINING PROTEIN"/>
    <property type="match status" value="1"/>
</dbReference>
<protein>
    <submittedName>
        <fullName evidence="3">Leucine-rich repeat domain-containing protein</fullName>
    </submittedName>
</protein>
<reference evidence="3" key="1">
    <citation type="submission" date="2023-06" db="EMBL/GenBank/DDBJ databases">
        <title>Survivors Of The Sea: Transcriptome response of Skeletonema marinoi to long-term dormancy.</title>
        <authorList>
            <person name="Pinder M.I.M."/>
            <person name="Kourtchenko O."/>
            <person name="Robertson E.K."/>
            <person name="Larsson T."/>
            <person name="Maumus F."/>
            <person name="Osuna-Cruz C.M."/>
            <person name="Vancaester E."/>
            <person name="Stenow R."/>
            <person name="Vandepoele K."/>
            <person name="Ploug H."/>
            <person name="Bruchert V."/>
            <person name="Godhe A."/>
            <person name="Topel M."/>
        </authorList>
    </citation>
    <scope>NUCLEOTIDE SEQUENCE</scope>
    <source>
        <strain evidence="3">R05AC</strain>
    </source>
</reference>
<dbReference type="Gene3D" id="3.80.10.10">
    <property type="entry name" value="Ribonuclease Inhibitor"/>
    <property type="match status" value="2"/>
</dbReference>
<proteinExistence type="predicted"/>
<comment type="caution">
    <text evidence="3">The sequence shown here is derived from an EMBL/GenBank/DDBJ whole genome shotgun (WGS) entry which is preliminary data.</text>
</comment>
<name>A0AAD8YIP5_9STRA</name>
<feature type="transmembrane region" description="Helical" evidence="2">
    <location>
        <begin position="131"/>
        <end position="153"/>
    </location>
</feature>
<dbReference type="AlphaFoldDB" id="A0AAD8YIP5"/>
<evidence type="ECO:0000313" key="4">
    <source>
        <dbReference type="Proteomes" id="UP001224775"/>
    </source>
</evidence>
<evidence type="ECO:0000256" key="2">
    <source>
        <dbReference type="SAM" id="Phobius"/>
    </source>
</evidence>